<dbReference type="SMART" id="SM00961">
    <property type="entry name" value="RuBisCO_small"/>
    <property type="match status" value="1"/>
</dbReference>
<proteinExistence type="predicted"/>
<gene>
    <name evidence="6" type="ORF">AXG93_136s1100</name>
</gene>
<evidence type="ECO:0000256" key="4">
    <source>
        <dbReference type="ARBA" id="ARBA00023300"/>
    </source>
</evidence>
<evidence type="ECO:0000256" key="2">
    <source>
        <dbReference type="ARBA" id="ARBA00022567"/>
    </source>
</evidence>
<dbReference type="GO" id="GO:0019253">
    <property type="term" value="P:reductive pentose-phosphate cycle"/>
    <property type="evidence" value="ECO:0007669"/>
    <property type="project" value="UniProtKB-KW"/>
</dbReference>
<keyword evidence="7" id="KW-1185">Reference proteome</keyword>
<keyword evidence="1" id="KW-0602">Photosynthesis</keyword>
<dbReference type="InterPro" id="IPR036385">
    <property type="entry name" value="RuBisCO_ssu_sf"/>
</dbReference>
<organism evidence="6 7">
    <name type="scientific">Marchantia polymorpha subsp. ruderalis</name>
    <dbReference type="NCBI Taxonomy" id="1480154"/>
    <lineage>
        <taxon>Eukaryota</taxon>
        <taxon>Viridiplantae</taxon>
        <taxon>Streptophyta</taxon>
        <taxon>Embryophyta</taxon>
        <taxon>Marchantiophyta</taxon>
        <taxon>Marchantiopsida</taxon>
        <taxon>Marchantiidae</taxon>
        <taxon>Marchantiales</taxon>
        <taxon>Marchantiaceae</taxon>
        <taxon>Marchantia</taxon>
    </lineage>
</organism>
<name>A0A176W6U3_MARPO</name>
<feature type="domain" description="Ribulose bisphosphate carboxylase small subunit" evidence="5">
    <location>
        <begin position="206"/>
        <end position="277"/>
    </location>
</feature>
<accession>A0A176W6U3</accession>
<evidence type="ECO:0000313" key="6">
    <source>
        <dbReference type="EMBL" id="OAE28095.1"/>
    </source>
</evidence>
<dbReference type="Proteomes" id="UP000077202">
    <property type="component" value="Unassembled WGS sequence"/>
</dbReference>
<dbReference type="PANTHER" id="PTHR31262">
    <property type="entry name" value="RIBULOSE BISPHOSPHATE CARBOXYLASE SMALL CHAIN 1, CHLOROPLASTIC"/>
    <property type="match status" value="1"/>
</dbReference>
<protein>
    <recommendedName>
        <fullName evidence="5">Ribulose bisphosphate carboxylase small subunit domain-containing protein</fullName>
    </recommendedName>
</protein>
<comment type="caution">
    <text evidence="6">The sequence shown here is derived from an EMBL/GenBank/DDBJ whole genome shotgun (WGS) entry which is preliminary data.</text>
</comment>
<dbReference type="PANTHER" id="PTHR31262:SF0">
    <property type="entry name" value="RIBULOSE BISPHOSPHATE CARBOXYLASE SMALL SUBUNIT, CHLOROPLASTIC 1"/>
    <property type="match status" value="1"/>
</dbReference>
<evidence type="ECO:0000259" key="5">
    <source>
        <dbReference type="SMART" id="SM00961"/>
    </source>
</evidence>
<evidence type="ECO:0000313" key="7">
    <source>
        <dbReference type="Proteomes" id="UP000077202"/>
    </source>
</evidence>
<dbReference type="GO" id="GO:0009853">
    <property type="term" value="P:photorespiration"/>
    <property type="evidence" value="ECO:0007669"/>
    <property type="project" value="UniProtKB-KW"/>
</dbReference>
<keyword evidence="3" id="KW-0601">Photorespiration</keyword>
<reference evidence="6" key="1">
    <citation type="submission" date="2016-03" db="EMBL/GenBank/DDBJ databases">
        <title>Mechanisms controlling the formation of the plant cell surface in tip-growing cells are functionally conserved among land plants.</title>
        <authorList>
            <person name="Honkanen S."/>
            <person name="Jones V.A."/>
            <person name="Morieri G."/>
            <person name="Champion C."/>
            <person name="Hetherington A.J."/>
            <person name="Kelly S."/>
            <person name="Saint-Marcoux D."/>
            <person name="Proust H."/>
            <person name="Prescott H."/>
            <person name="Dolan L."/>
        </authorList>
    </citation>
    <scope>NUCLEOTIDE SEQUENCE [LARGE SCALE GENOMIC DNA]</scope>
    <source>
        <tissue evidence="6">Whole gametophyte</tissue>
    </source>
</reference>
<dbReference type="AlphaFoldDB" id="A0A176W6U3"/>
<dbReference type="InterPro" id="IPR000894">
    <property type="entry name" value="RuBisCO_ssu_dom"/>
</dbReference>
<dbReference type="EMBL" id="LVLJ01001769">
    <property type="protein sequence ID" value="OAE28095.1"/>
    <property type="molecule type" value="Genomic_DNA"/>
</dbReference>
<keyword evidence="2" id="KW-0113">Calvin cycle</keyword>
<sequence length="277" mass="29878">MASVVASSAIVTPVSALAASSTTRSSEIVSVKAGLKAGVLGGKTEWQSKTQTNGSRVSCMQVWEPYNNLRFETLSYLPALSQDALAKQIDYVIKQTIHLTQQQPKTRKYVDEGSRVPALSLTQRILPRSLSSFAAEMASVVASSAVVTPVAALAASSSTKSSDVISVKAGLKAGVFGGKSEWQSKTATNGSRVSCMQVWEPYNNLRFETLSYLPPLSQDALAKQIDYVIKSGWAPCIEFDTQGTVTREGSTMPGYYDGRYWTMWKLPMFGCTDSASV</sequence>
<dbReference type="Gene3D" id="3.30.190.10">
    <property type="entry name" value="Ribulose bisphosphate carboxylase, small subunit"/>
    <property type="match status" value="2"/>
</dbReference>
<keyword evidence="4" id="KW-0120">Carbon dioxide fixation</keyword>
<evidence type="ECO:0000256" key="3">
    <source>
        <dbReference type="ARBA" id="ARBA00023238"/>
    </source>
</evidence>
<dbReference type="InterPro" id="IPR024681">
    <property type="entry name" value="RuBisCO_ssu"/>
</dbReference>
<dbReference type="Pfam" id="PF00101">
    <property type="entry name" value="RuBisCO_small"/>
    <property type="match status" value="1"/>
</dbReference>
<dbReference type="SUPFAM" id="SSF55239">
    <property type="entry name" value="RuBisCO, small subunit"/>
    <property type="match status" value="2"/>
</dbReference>
<evidence type="ECO:0000256" key="1">
    <source>
        <dbReference type="ARBA" id="ARBA00022531"/>
    </source>
</evidence>